<dbReference type="GO" id="GO:0008237">
    <property type="term" value="F:metallopeptidase activity"/>
    <property type="evidence" value="ECO:0007669"/>
    <property type="project" value="UniProtKB-KW"/>
</dbReference>
<dbReference type="GO" id="GO:0005737">
    <property type="term" value="C:cytoplasm"/>
    <property type="evidence" value="ECO:0007669"/>
    <property type="project" value="UniProtKB-SubCell"/>
</dbReference>
<feature type="binding site" evidence="11 13">
    <location>
        <position position="83"/>
    </location>
    <ligand>
        <name>Zn(2+)</name>
        <dbReference type="ChEBI" id="CHEBI:29105"/>
        <label>1</label>
    </ligand>
</feature>
<dbReference type="CDD" id="cd03892">
    <property type="entry name" value="M20_peptT"/>
    <property type="match status" value="1"/>
</dbReference>
<evidence type="ECO:0000256" key="11">
    <source>
        <dbReference type="HAMAP-Rule" id="MF_00550"/>
    </source>
</evidence>
<dbReference type="PROSITE" id="PS00759">
    <property type="entry name" value="ARGE_DAPE_CPG2_2"/>
    <property type="match status" value="1"/>
</dbReference>
<accession>A0A383TWI7</accession>
<dbReference type="InterPro" id="IPR010161">
    <property type="entry name" value="Peptidase_M20B"/>
</dbReference>
<dbReference type="InterPro" id="IPR001261">
    <property type="entry name" value="ArgE/DapE_CS"/>
</dbReference>
<dbReference type="PIRSF" id="PIRSF037215">
    <property type="entry name" value="Peptidase_M20B"/>
    <property type="match status" value="1"/>
</dbReference>
<dbReference type="NCBIfam" id="NF003976">
    <property type="entry name" value="PRK05469.1"/>
    <property type="match status" value="1"/>
</dbReference>
<feature type="domain" description="Peptidase M20 dimerisation" evidence="14">
    <location>
        <begin position="212"/>
        <end position="309"/>
    </location>
</feature>
<evidence type="ECO:0000256" key="8">
    <source>
        <dbReference type="ARBA" id="ARBA00022801"/>
    </source>
</evidence>
<keyword evidence="8 11" id="KW-0378">Hydrolase</keyword>
<evidence type="ECO:0000256" key="5">
    <source>
        <dbReference type="ARBA" id="ARBA00022490"/>
    </source>
</evidence>
<feature type="binding site" evidence="11 13">
    <location>
        <position position="203"/>
    </location>
    <ligand>
        <name>Zn(2+)</name>
        <dbReference type="ChEBI" id="CHEBI:29105"/>
        <label>1</label>
    </ligand>
</feature>
<dbReference type="GO" id="GO:0043171">
    <property type="term" value="P:peptide catabolic process"/>
    <property type="evidence" value="ECO:0007669"/>
    <property type="project" value="UniProtKB-UniRule"/>
</dbReference>
<keyword evidence="16" id="KW-1185">Reference proteome</keyword>
<comment type="catalytic activity">
    <reaction evidence="1 11">
        <text>Release of the N-terminal residue from a tripeptide.</text>
        <dbReference type="EC" id="3.4.11.4"/>
    </reaction>
</comment>
<feature type="binding site" evidence="11 13">
    <location>
        <position position="181"/>
    </location>
    <ligand>
        <name>Zn(2+)</name>
        <dbReference type="ChEBI" id="CHEBI:29105"/>
        <label>2</label>
    </ligand>
</feature>
<evidence type="ECO:0000256" key="2">
    <source>
        <dbReference type="ARBA" id="ARBA00004496"/>
    </source>
</evidence>
<evidence type="ECO:0000256" key="3">
    <source>
        <dbReference type="ARBA" id="ARBA00009692"/>
    </source>
</evidence>
<dbReference type="GO" id="GO:0045148">
    <property type="term" value="F:tripeptide aminopeptidase activity"/>
    <property type="evidence" value="ECO:0007669"/>
    <property type="project" value="UniProtKB-UniRule"/>
</dbReference>
<dbReference type="InterPro" id="IPR011650">
    <property type="entry name" value="Peptidase_M20_dimer"/>
</dbReference>
<dbReference type="EC" id="3.4.11.4" evidence="11"/>
<gene>
    <name evidence="11 15" type="primary">pepT</name>
    <name evidence="15" type="ORF">SAMEA104719789_00667</name>
</gene>
<keyword evidence="6 11" id="KW-0645">Protease</keyword>
<dbReference type="Gene3D" id="3.40.630.10">
    <property type="entry name" value="Zn peptidases"/>
    <property type="match status" value="1"/>
</dbReference>
<organism evidence="15 16">
    <name type="scientific">Candidatus Ornithobacterium hominis</name>
    <dbReference type="NCBI Taxonomy" id="2497989"/>
    <lineage>
        <taxon>Bacteria</taxon>
        <taxon>Pseudomonadati</taxon>
        <taxon>Bacteroidota</taxon>
        <taxon>Flavobacteriia</taxon>
        <taxon>Flavobacteriales</taxon>
        <taxon>Weeksellaceae</taxon>
        <taxon>Ornithobacterium</taxon>
    </lineage>
</organism>
<dbReference type="FunFam" id="3.30.70.360:FF:000002">
    <property type="entry name" value="Peptidase T"/>
    <property type="match status" value="1"/>
</dbReference>
<evidence type="ECO:0000256" key="12">
    <source>
        <dbReference type="PIRSR" id="PIRSR037215-1"/>
    </source>
</evidence>
<proteinExistence type="inferred from homology"/>
<feature type="active site" description="Proton acceptor" evidence="11 12">
    <location>
        <position position="180"/>
    </location>
</feature>
<comment type="cofactor">
    <cofactor evidence="11 13">
        <name>Zn(2+)</name>
        <dbReference type="ChEBI" id="CHEBI:29105"/>
    </cofactor>
    <text evidence="11 13">Binds 2 Zn(2+) ions per subunit.</text>
</comment>
<dbReference type="Gene3D" id="3.30.70.360">
    <property type="match status" value="1"/>
</dbReference>
<evidence type="ECO:0000256" key="6">
    <source>
        <dbReference type="ARBA" id="ARBA00022670"/>
    </source>
</evidence>
<dbReference type="Proteomes" id="UP000262142">
    <property type="component" value="Unassembled WGS sequence"/>
</dbReference>
<keyword evidence="9 11" id="KW-0862">Zinc</keyword>
<dbReference type="PROSITE" id="PS00758">
    <property type="entry name" value="ARGE_DAPE_CPG2_1"/>
    <property type="match status" value="1"/>
</dbReference>
<keyword evidence="7 11" id="KW-0479">Metal-binding</keyword>
<evidence type="ECO:0000313" key="15">
    <source>
        <dbReference type="EMBL" id="SZD71618.1"/>
    </source>
</evidence>
<dbReference type="SUPFAM" id="SSF55031">
    <property type="entry name" value="Bacterial exopeptidase dimerisation domain"/>
    <property type="match status" value="1"/>
</dbReference>
<evidence type="ECO:0000256" key="7">
    <source>
        <dbReference type="ARBA" id="ARBA00022723"/>
    </source>
</evidence>
<dbReference type="OrthoDB" id="9804934at2"/>
<comment type="subcellular location">
    <subcellularLocation>
        <location evidence="2 11">Cytoplasm</location>
    </subcellularLocation>
</comment>
<feature type="active site" evidence="11 12">
    <location>
        <position position="85"/>
    </location>
</feature>
<evidence type="ECO:0000256" key="13">
    <source>
        <dbReference type="PIRSR" id="PIRSR037215-2"/>
    </source>
</evidence>
<dbReference type="HAMAP" id="MF_00550">
    <property type="entry name" value="Aminopeptidase_M20"/>
    <property type="match status" value="1"/>
</dbReference>
<dbReference type="InterPro" id="IPR036264">
    <property type="entry name" value="Bact_exopeptidase_dim_dom"/>
</dbReference>
<dbReference type="RefSeq" id="WP_119057560.1">
    <property type="nucleotide sequence ID" value="NZ_UNSC01000002.1"/>
</dbReference>
<dbReference type="EMBL" id="UNSC01000002">
    <property type="protein sequence ID" value="SZD71618.1"/>
    <property type="molecule type" value="Genomic_DNA"/>
</dbReference>
<keyword evidence="4 11" id="KW-0031">Aminopeptidase</keyword>
<evidence type="ECO:0000256" key="9">
    <source>
        <dbReference type="ARBA" id="ARBA00022833"/>
    </source>
</evidence>
<dbReference type="AlphaFoldDB" id="A0A383TWI7"/>
<feature type="binding site" evidence="11 13">
    <location>
        <position position="385"/>
    </location>
    <ligand>
        <name>Zn(2+)</name>
        <dbReference type="ChEBI" id="CHEBI:29105"/>
        <label>2</label>
    </ligand>
</feature>
<protein>
    <recommendedName>
        <fullName evidence="11">Peptidase T</fullName>
        <ecNumber evidence="11">3.4.11.4</ecNumber>
    </recommendedName>
    <alternativeName>
        <fullName evidence="11">Aminotripeptidase</fullName>
        <shortName evidence="11">Tripeptidase</shortName>
    </alternativeName>
    <alternativeName>
        <fullName evidence="11">Tripeptide aminopeptidase</fullName>
    </alternativeName>
</protein>
<comment type="function">
    <text evidence="11">Cleaves the N-terminal amino acid of tripeptides.</text>
</comment>
<dbReference type="SUPFAM" id="SSF53187">
    <property type="entry name" value="Zn-dependent exopeptidases"/>
    <property type="match status" value="1"/>
</dbReference>
<evidence type="ECO:0000313" key="16">
    <source>
        <dbReference type="Proteomes" id="UP000262142"/>
    </source>
</evidence>
<sequence>MERIWSEKLLNRFTKYAKVYTESKPGVDEIPSTPQQWDLAKMLKEELEEMGLENVSIDQHAYVMGYLPSNQDKELPTIGFISHFDTSPDFSGKDVQPQIWEDYNGEDVVLNSEENIVLEVKEFPELENFRGQTLITTNGKTLLGADDKAGLAEIVTAVEYLINHPEIPRPRIAVGFTPDEEVGKGAHLFDVEKFDADWAYTMDGSSVGELEYENFNAAGATIKIQGKVVHPGYAKGKMVNAIHLSRQFLNLLPENEVPEATEGREGFFHVTNIQGDVDHVEIEMIIRDHDEEKFEKRKNQLKDIADKLNQSLGRDRISVIIENQYFNMRKHLEDKMHIIDLAEEAMNNLGIKPLIKPIRGGTDGAQLSYKGLPCPNIFAGGQNFHSRYEYVTLEAMESATKVIIEIAKLAGSKF</sequence>
<dbReference type="GO" id="GO:0006508">
    <property type="term" value="P:proteolysis"/>
    <property type="evidence" value="ECO:0007669"/>
    <property type="project" value="UniProtKB-UniRule"/>
</dbReference>
<dbReference type="InterPro" id="IPR002933">
    <property type="entry name" value="Peptidase_M20"/>
</dbReference>
<comment type="similarity">
    <text evidence="3 11">Belongs to the peptidase M20B family.</text>
</comment>
<evidence type="ECO:0000256" key="10">
    <source>
        <dbReference type="ARBA" id="ARBA00023049"/>
    </source>
</evidence>
<evidence type="ECO:0000256" key="4">
    <source>
        <dbReference type="ARBA" id="ARBA00022438"/>
    </source>
</evidence>
<reference evidence="15 16" key="1">
    <citation type="submission" date="2018-09" db="EMBL/GenBank/DDBJ databases">
        <authorList>
            <consortium name="Pathogen Informatics"/>
        </authorList>
    </citation>
    <scope>NUCLEOTIDE SEQUENCE [LARGE SCALE GENOMIC DNA]</scope>
    <source>
        <strain evidence="15 16">OH-22767</strain>
    </source>
</reference>
<name>A0A383TWI7_9FLAO</name>
<feature type="binding site" evidence="11 13">
    <location>
        <position position="146"/>
    </location>
    <ligand>
        <name>Zn(2+)</name>
        <dbReference type="ChEBI" id="CHEBI:29105"/>
        <label>2</label>
    </ligand>
</feature>
<dbReference type="Pfam" id="PF01546">
    <property type="entry name" value="Peptidase_M20"/>
    <property type="match status" value="1"/>
</dbReference>
<dbReference type="PANTHER" id="PTHR42994:SF1">
    <property type="entry name" value="PEPTIDASE T"/>
    <property type="match status" value="1"/>
</dbReference>
<dbReference type="NCBIfam" id="TIGR01882">
    <property type="entry name" value="peptidase-T"/>
    <property type="match status" value="1"/>
</dbReference>
<dbReference type="Pfam" id="PF07687">
    <property type="entry name" value="M20_dimer"/>
    <property type="match status" value="1"/>
</dbReference>
<dbReference type="GO" id="GO:0008270">
    <property type="term" value="F:zinc ion binding"/>
    <property type="evidence" value="ECO:0007669"/>
    <property type="project" value="UniProtKB-UniRule"/>
</dbReference>
<keyword evidence="5 11" id="KW-0963">Cytoplasm</keyword>
<dbReference type="PANTHER" id="PTHR42994">
    <property type="entry name" value="PEPTIDASE T"/>
    <property type="match status" value="1"/>
</dbReference>
<keyword evidence="10 11" id="KW-0482">Metalloprotease</keyword>
<dbReference type="NCBIfam" id="NF009920">
    <property type="entry name" value="PRK13381.1"/>
    <property type="match status" value="1"/>
</dbReference>
<evidence type="ECO:0000259" key="14">
    <source>
        <dbReference type="Pfam" id="PF07687"/>
    </source>
</evidence>
<feature type="binding site" evidence="11 13">
    <location>
        <position position="146"/>
    </location>
    <ligand>
        <name>Zn(2+)</name>
        <dbReference type="ChEBI" id="CHEBI:29105"/>
        <label>1</label>
    </ligand>
</feature>
<evidence type="ECO:0000256" key="1">
    <source>
        <dbReference type="ARBA" id="ARBA00000870"/>
    </source>
</evidence>